<dbReference type="InterPro" id="IPR031974">
    <property type="entry name" value="PDCD7"/>
</dbReference>
<evidence type="ECO:0000256" key="26">
    <source>
        <dbReference type="ARBA" id="ARBA00077425"/>
    </source>
</evidence>
<keyword evidence="15" id="KW-0007">Acetylation</keyword>
<dbReference type="InterPro" id="IPR003593">
    <property type="entry name" value="AAA+_ATPase"/>
</dbReference>
<evidence type="ECO:0000256" key="2">
    <source>
        <dbReference type="ARBA" id="ARBA00004498"/>
    </source>
</evidence>
<feature type="domain" description="UMA" evidence="31">
    <location>
        <begin position="1970"/>
        <end position="2016"/>
    </location>
</feature>
<evidence type="ECO:0000256" key="19">
    <source>
        <dbReference type="ARBA" id="ARBA00023186"/>
    </source>
</evidence>
<feature type="compositionally biased region" description="Pro residues" evidence="28">
    <location>
        <begin position="2104"/>
        <end position="2120"/>
    </location>
</feature>
<dbReference type="CDD" id="cd14316">
    <property type="entry name" value="UBA2_UBAP1_like"/>
    <property type="match status" value="1"/>
</dbReference>
<feature type="chain" id="PRO_5004000635" description="ATP-dependent clpX-like chaperone, mitochondrial" evidence="29">
    <location>
        <begin position="21"/>
        <end position="2369"/>
    </location>
</feature>
<dbReference type="FunFam" id="2.60.40.10:FF:001254">
    <property type="entry name" value="Cartilage intermediate layer protein 2"/>
    <property type="match status" value="1"/>
</dbReference>
<dbReference type="Gene3D" id="3.40.50.300">
    <property type="entry name" value="P-loop containing nucleotide triphosphate hydrolases"/>
    <property type="match status" value="2"/>
</dbReference>
<evidence type="ECO:0000256" key="1">
    <source>
        <dbReference type="ARBA" id="ARBA00004436"/>
    </source>
</evidence>
<evidence type="ECO:0000256" key="13">
    <source>
        <dbReference type="ARBA" id="ARBA00022840"/>
    </source>
</evidence>
<evidence type="ECO:0000256" key="20">
    <source>
        <dbReference type="ARBA" id="ARBA00023271"/>
    </source>
</evidence>
<dbReference type="Pfam" id="PF23599">
    <property type="entry name" value="CILP_C"/>
    <property type="match status" value="1"/>
</dbReference>
<dbReference type="InterPro" id="IPR056257">
    <property type="entry name" value="CILP-1/2_8th"/>
</dbReference>
<evidence type="ECO:0000256" key="8">
    <source>
        <dbReference type="ARBA" id="ARBA00022723"/>
    </source>
</evidence>
<keyword evidence="17" id="KW-1015">Disulfide bond</keyword>
<dbReference type="InterPro" id="IPR056256">
    <property type="entry name" value="CILP-1/2_b-sand_dom2"/>
</dbReference>
<evidence type="ECO:0000256" key="17">
    <source>
        <dbReference type="ARBA" id="ARBA00023157"/>
    </source>
</evidence>
<dbReference type="Pfam" id="PF13330">
    <property type="entry name" value="Mucin2_WxxW"/>
    <property type="match status" value="1"/>
</dbReference>
<keyword evidence="14" id="KW-0809">Transit peptide</keyword>
<accession>L9L9E4</accession>
<feature type="coiled-coil region" evidence="27">
    <location>
        <begin position="1873"/>
        <end position="1920"/>
    </location>
</feature>
<dbReference type="GO" id="GO:0042645">
    <property type="term" value="C:mitochondrial nucleoid"/>
    <property type="evidence" value="ECO:0007669"/>
    <property type="project" value="UniProtKB-SubCell"/>
</dbReference>
<evidence type="ECO:0000256" key="9">
    <source>
        <dbReference type="ARBA" id="ARBA00022729"/>
    </source>
</evidence>
<dbReference type="InterPro" id="IPR059067">
    <property type="entry name" value="Znf_ribbon_CLPX-like"/>
</dbReference>
<keyword evidence="4" id="KW-0964">Secreted</keyword>
<dbReference type="GO" id="GO:0046872">
    <property type="term" value="F:metal ion binding"/>
    <property type="evidence" value="ECO:0007669"/>
    <property type="project" value="UniProtKB-KW"/>
</dbReference>
<dbReference type="FunFam" id="3.40.50.300:FF:000378">
    <property type="entry name" value="ATP-dependent Clp protease ATP-binding subunit clpX-like, mitochondrial"/>
    <property type="match status" value="1"/>
</dbReference>
<evidence type="ECO:0000256" key="7">
    <source>
        <dbReference type="ARBA" id="ARBA00022685"/>
    </source>
</evidence>
<name>L9L9E4_TUPCH</name>
<sequence>MMEIKAWMFFLVLEITSVLGRQTMLTQSVRRVQPGKRTARNFASPAESPHSPGEWTTWFNIDHPGGQGDYERLDAIRFYYGDRVCARPLRLEARTTDWWPAGSTGQVVHGSPSEGFWCRNREQRPGQNCSNYTVRFLCPPGSLHQDTEHIWNPWSPWSKCSAPCGHTGVQTRTRTCLAETVSLCSEATEEGQLCVGQACTACDLTCSMGHANADCDACMCQDFMLHGAVSLPSGDPASGASVYLLTKTLKLLTQTDSSGRFHIPGLCPDGKSTLKITKTKFAPIVLTMPKTSLKAATINAEFMRAETPYMVRNPETKARRAGQSVSLCCKATGKPSPDKYFWYHNNTLLDPSLYKHESKLVLRNLQQDQAGEYFCKAQSDAGAVKSQVAQLTVIAPDETPCNPVPESYLIRLPHDCFQNATNSFYYDVGRCPVKTCAGQQDNGIRCRDAVEYCCGISRTEEREIQCSGYTLPTKVAAECSCQRCTETRSIVRGRVSAADNGEPMRFGHVYLGNSRVSMTGYKGTFTLHVPQDTERLVLTFVDRLQKFVNTTKVLPFNKKGSAVFHEIKMLRRKEPIILEAMETNIIPLGEMAGEDPMAELEIPSKSFYRQNGEPYTGKVKASVSFLDPRNISTATAAQSDLNFINDEGDTFPLRTYGMFSVDFTDEATSEPLNAGKVKVHLDSTQVKMPEHVPTMKLWSLNPDTGLWEEEGDFKFESQRRSKREDRTFLVGNMEIRERRLFNLDVPESRRCFIKVRTYRSERFLPSEQIQGVVVSAINLEPRTGFSSNPRAWGRFDSVITGPNGACLPAFCDDQSPDAYSAYVLASLAGEELEAVESFPKFNPNAIGVPQPYLNKLKYRRTDHEDPRVKKTAFQISIAKPRPNSAEESNGPIYAFENLRECEEAPPSAAHFRFYQIEGDRYDYNTVPFNEDDPMSWTEDYLAWWPKPMEFRACYIKVKIVGPLEVNVRSRNMGGTHRRTVGKLYGIRDVRSTRDRDQPNVSSACLEFKCSGMLYDQDRVDRTLVKVIPQGSCHRASVNSMLHEYLVNHLPLAVNNDTSEYTMLAPLDPLGHNYGIYTVTDQDPRMAKEIALGRCFDGTSDGSSRIMKSNVGVALTFNCAERQGAQLAVRDPGRAESRGVTVIVRPPSLGHYKVHNASQRRANLGARRKASRNIGGLSCLQQAFSSKYLASTRFVKCEKCHHFFVVLSEADSKKSIIKEPESAAEAVKLAFQQKPPPPPKKIYNYLDKYVVGQSFAKKVLSVAVYNHYKRIYNNIPANLRQQAEVEKQTSLTPRELEIRRREDEYRFTKLLQIAGISPHGNALGASMQQQVNQQIPQEKRGGEVLDSSHDDIKLEKSNILLLGPTGSGKTLLAQTLAKCLDVPFAICDCTTLTQAGYVGEDIESVIAKLLQDANYNVEKAQQGIVFLDEVDKIGSVPGIHQLRDVGGEGVQQGLLKLLEGTIVNVPEKNSRKLRGETVQVDTTNILFVASGAFNGLDRIISRRKNEKYLGFGTPSNLGKGRRAAAAADLANRSGESNTHQDIEEKDRLLRHVEARDLIEFGMIPEFVGRLPVVVPLHSLDEKTLVQILTEPRNAVIPQYQALFSMDKYLGFGTPSNLGKGRRAAAAADLANRSGESNTHQDIEEKDRLLRHVEARDLIEFGMIPEFVGRLPVVVPLHSLDEKTLVQILTEPRNAVIPQYQALFSMDKCELNVTEDALKAIARLALERKTGARGLRSIMEKLLLEPMFEVPNSDIVCVEVDKEVVEGKKEPGYIRAREREAEREAEAARAAEREQEIDRWRVKCVQEVEEKKREQELKAAADGVLAEVRKKQADTKRMVDILRALEKLRKLRKEAAARKGVCPPASADETFEHHLQRLRKLIKKRSELYEAEERALRVMLEGEQEEERKRELEKKQRKEKEKFLLQKREIESKLFGDPDEFPLAHLLQPFRQYYLQAEHSLPALIQIRMNALDGVPFKVPKSFMVGIEPLPAPDFSVPACRELLLGSMHDFSLERRALFWVEAVVQGPSPPQDSGPETASAPPAWLLLVSPEQWLAPVTASPENPVARPQQQPQEEEEEEEGEKEEEKEAEAKEEAAASSEEEPAPCSPLPGPPSPAPPLRPTPQLSSAPASPPRPSTAGAMPPLRSHKPTVASLSPYTCLPPPGGAPQPRNRHKSHPDSAADLLSALSQEEQDLIGPVVALGYPLHRAITALQKTGRQSLSQSLSPYTCLPPPGGAPQPRNRHKSHPDSAADLLSALSQEEQDLIGPVVALGYPLHRAITALQKTGRQSLSQFLSYLSACDRLLRQGFEEGLVEEAMEMFQFSESQAGEFLRLWEQFSDMGFQQDRIKEVLLVHGNRREQALEELVACAQ</sequence>
<evidence type="ECO:0000313" key="32">
    <source>
        <dbReference type="EMBL" id="ELW71289.1"/>
    </source>
</evidence>
<comment type="subcellular location">
    <subcellularLocation>
        <location evidence="1">Mitochondrion matrix</location>
        <location evidence="1">Mitochondrion nucleoid</location>
    </subcellularLocation>
    <subcellularLocation>
        <location evidence="2">Secreted</location>
        <location evidence="2">Extracellular space</location>
        <location evidence="2">Extracellular matrix</location>
    </subcellularLocation>
</comment>
<dbReference type="FunFam" id="3.40.50.300:FF:003247">
    <property type="entry name" value="ATP-dependent Clp protease ATP-binding subunit clpX-like, mitochondrial"/>
    <property type="match status" value="1"/>
</dbReference>
<keyword evidence="33" id="KW-1185">Reference proteome</keyword>
<dbReference type="SUPFAM" id="SSF48726">
    <property type="entry name" value="Immunoglobulin"/>
    <property type="match status" value="1"/>
</dbReference>
<dbReference type="Pfam" id="PF23591">
    <property type="entry name" value="CILP"/>
    <property type="match status" value="1"/>
</dbReference>
<evidence type="ECO:0000256" key="4">
    <source>
        <dbReference type="ARBA" id="ARBA00022525"/>
    </source>
</evidence>
<dbReference type="InterPro" id="IPR003599">
    <property type="entry name" value="Ig_sub"/>
</dbReference>
<dbReference type="FunFam" id="1.10.8.60:FF:000002">
    <property type="entry name" value="ATP-dependent Clp protease ATP-binding subunit ClpX"/>
    <property type="match status" value="1"/>
</dbReference>
<dbReference type="SUPFAM" id="SSF52540">
    <property type="entry name" value="P-loop containing nucleoside triphosphate hydrolases"/>
    <property type="match status" value="2"/>
</dbReference>
<proteinExistence type="predicted"/>
<dbReference type="Proteomes" id="UP000011518">
    <property type="component" value="Unassembled WGS sequence"/>
</dbReference>
<dbReference type="Pfam" id="PF00090">
    <property type="entry name" value="TSP_1"/>
    <property type="match status" value="1"/>
</dbReference>
<comment type="catalytic activity">
    <reaction evidence="22">
        <text>ATP + H2O = ADP + phosphate + H(+)</text>
        <dbReference type="Rhea" id="RHEA:13065"/>
        <dbReference type="ChEBI" id="CHEBI:15377"/>
        <dbReference type="ChEBI" id="CHEBI:15378"/>
        <dbReference type="ChEBI" id="CHEBI:30616"/>
        <dbReference type="ChEBI" id="CHEBI:43474"/>
        <dbReference type="ChEBI" id="CHEBI:456216"/>
        <dbReference type="EC" id="3.6.4.10"/>
    </reaction>
    <physiologicalReaction direction="left-to-right" evidence="22">
        <dbReference type="Rhea" id="RHEA:13066"/>
    </physiologicalReaction>
</comment>
<dbReference type="SMART" id="SM00209">
    <property type="entry name" value="TSP1"/>
    <property type="match status" value="1"/>
</dbReference>
<keyword evidence="21" id="KW-0393">Immunoglobulin domain</keyword>
<dbReference type="InterPro" id="IPR023340">
    <property type="entry name" value="UMA"/>
</dbReference>
<dbReference type="PROSITE" id="PS51497">
    <property type="entry name" value="UMA"/>
    <property type="match status" value="1"/>
</dbReference>
<keyword evidence="20" id="KW-1135">Mitochondrion nucleoid</keyword>
<feature type="region of interest" description="Disordered" evidence="28">
    <location>
        <begin position="2059"/>
        <end position="2178"/>
    </location>
</feature>
<dbReference type="InterPro" id="IPR000884">
    <property type="entry name" value="TSP1_rpt"/>
</dbReference>
<dbReference type="PANTHER" id="PTHR15031">
    <property type="entry name" value="CARTILAGE INTERMEDIATE LAYER PROTEIN CLIP"/>
    <property type="match status" value="1"/>
</dbReference>
<dbReference type="Gene3D" id="2.20.100.10">
    <property type="entry name" value="Thrombospondin type-1 (TSP1) repeat"/>
    <property type="match status" value="1"/>
</dbReference>
<dbReference type="InterPro" id="IPR025155">
    <property type="entry name" value="WxxW_domain"/>
</dbReference>
<dbReference type="GO" id="GO:0016887">
    <property type="term" value="F:ATP hydrolysis activity"/>
    <property type="evidence" value="ECO:0007669"/>
    <property type="project" value="InterPro"/>
</dbReference>
<dbReference type="SUPFAM" id="SSF82895">
    <property type="entry name" value="TSP-1 type 1 repeat"/>
    <property type="match status" value="1"/>
</dbReference>
<protein>
    <recommendedName>
        <fullName evidence="25">ATP-dependent clpX-like chaperone, mitochondrial</fullName>
        <ecNumber evidence="3">3.6.4.10</ecNumber>
    </recommendedName>
    <alternativeName>
        <fullName evidence="26">ATP-dependent Clp protease ATP-binding subunit clpX-like, mitochondrial</fullName>
    </alternativeName>
</protein>
<dbReference type="InterPro" id="IPR036179">
    <property type="entry name" value="Ig-like_dom_sf"/>
</dbReference>
<keyword evidence="10" id="KW-0547">Nucleotide-binding</keyword>
<dbReference type="InterPro" id="IPR003959">
    <property type="entry name" value="ATPase_AAA_core"/>
</dbReference>
<dbReference type="GO" id="GO:0005615">
    <property type="term" value="C:extracellular space"/>
    <property type="evidence" value="ECO:0007669"/>
    <property type="project" value="TreeGrafter"/>
</dbReference>
<keyword evidence="5" id="KW-0272">Extracellular matrix</keyword>
<evidence type="ECO:0000256" key="22">
    <source>
        <dbReference type="ARBA" id="ARBA00050527"/>
    </source>
</evidence>
<evidence type="ECO:0000256" key="6">
    <source>
        <dbReference type="ARBA" id="ARBA00022553"/>
    </source>
</evidence>
<evidence type="ECO:0000259" key="31">
    <source>
        <dbReference type="PROSITE" id="PS51497"/>
    </source>
</evidence>
<gene>
    <name evidence="32" type="ORF">TREES_T100000196</name>
</gene>
<keyword evidence="6" id="KW-0597">Phosphoprotein</keyword>
<keyword evidence="18" id="KW-0325">Glycoprotein</keyword>
<dbReference type="PANTHER" id="PTHR15031:SF3">
    <property type="entry name" value="CARTILAGE INTERMEDIATE LAYER PROTEIN 1"/>
    <property type="match status" value="1"/>
</dbReference>
<keyword evidence="16" id="KW-0496">Mitochondrion</keyword>
<keyword evidence="12" id="KW-0862">Zinc</keyword>
<dbReference type="eggNOG" id="ENOG502QQ8H">
    <property type="taxonomic scope" value="Eukaryota"/>
</dbReference>
<dbReference type="Pfam" id="PF16021">
    <property type="entry name" value="PDCD7"/>
    <property type="match status" value="1"/>
</dbReference>
<evidence type="ECO:0000256" key="16">
    <source>
        <dbReference type="ARBA" id="ARBA00023128"/>
    </source>
</evidence>
<reference evidence="33" key="2">
    <citation type="journal article" date="2013" name="Nat. Commun.">
        <title>Genome of the Chinese tree shrew.</title>
        <authorList>
            <person name="Fan Y."/>
            <person name="Huang Z.Y."/>
            <person name="Cao C.C."/>
            <person name="Chen C.S."/>
            <person name="Chen Y.X."/>
            <person name="Fan D.D."/>
            <person name="He J."/>
            <person name="Hou H.L."/>
            <person name="Hu L."/>
            <person name="Hu X.T."/>
            <person name="Jiang X.T."/>
            <person name="Lai R."/>
            <person name="Lang Y.S."/>
            <person name="Liang B."/>
            <person name="Liao S.G."/>
            <person name="Mu D."/>
            <person name="Ma Y.Y."/>
            <person name="Niu Y.Y."/>
            <person name="Sun X.Q."/>
            <person name="Xia J.Q."/>
            <person name="Xiao J."/>
            <person name="Xiong Z.Q."/>
            <person name="Xu L."/>
            <person name="Yang L."/>
            <person name="Zhang Y."/>
            <person name="Zhao W."/>
            <person name="Zhao X.D."/>
            <person name="Zheng Y.T."/>
            <person name="Zhou J.M."/>
            <person name="Zhu Y.B."/>
            <person name="Zhang G.J."/>
            <person name="Wang J."/>
            <person name="Yao Y.G."/>
        </authorList>
    </citation>
    <scope>NUCLEOTIDE SEQUENCE [LARGE SCALE GENOMIC DNA]</scope>
</reference>
<evidence type="ECO:0000256" key="23">
    <source>
        <dbReference type="ARBA" id="ARBA00058714"/>
    </source>
</evidence>
<feature type="compositionally biased region" description="Basic and acidic residues" evidence="28">
    <location>
        <begin position="2083"/>
        <end position="2094"/>
    </location>
</feature>
<keyword evidence="7" id="KW-0165">Cleavage on pair of basic residues</keyword>
<reference evidence="33" key="1">
    <citation type="submission" date="2012-07" db="EMBL/GenBank/DDBJ databases">
        <title>Genome of the Chinese tree shrew, a rising model animal genetically related to primates.</title>
        <authorList>
            <person name="Zhang G."/>
            <person name="Fan Y."/>
            <person name="Yao Y."/>
            <person name="Huang Z."/>
        </authorList>
    </citation>
    <scope>NUCLEOTIDE SEQUENCE [LARGE SCALE GENOMIC DNA]</scope>
</reference>
<evidence type="ECO:0000256" key="15">
    <source>
        <dbReference type="ARBA" id="ARBA00022990"/>
    </source>
</evidence>
<dbReference type="EC" id="3.6.4.10" evidence="3"/>
<keyword evidence="27" id="KW-0175">Coiled coil</keyword>
<dbReference type="SMART" id="SM00409">
    <property type="entry name" value="IG"/>
    <property type="match status" value="1"/>
</dbReference>
<dbReference type="InterPro" id="IPR008969">
    <property type="entry name" value="CarboxyPept-like_regulatory"/>
</dbReference>
<dbReference type="InterPro" id="IPR013783">
    <property type="entry name" value="Ig-like_fold"/>
</dbReference>
<dbReference type="GO" id="GO:0005524">
    <property type="term" value="F:ATP binding"/>
    <property type="evidence" value="ECO:0007669"/>
    <property type="project" value="UniProtKB-KW"/>
</dbReference>
<dbReference type="Gene3D" id="1.10.8.60">
    <property type="match status" value="2"/>
</dbReference>
<dbReference type="InterPro" id="IPR039675">
    <property type="entry name" value="CILP1/CILP2"/>
</dbReference>
<evidence type="ECO:0000256" key="25">
    <source>
        <dbReference type="ARBA" id="ARBA00073042"/>
    </source>
</evidence>
<dbReference type="Pfam" id="PF26040">
    <property type="entry name" value="Zn_ribbon_CLPX_N"/>
    <property type="match status" value="1"/>
</dbReference>
<evidence type="ECO:0000256" key="11">
    <source>
        <dbReference type="ARBA" id="ARBA00022801"/>
    </source>
</evidence>
<dbReference type="CDD" id="cd19497">
    <property type="entry name" value="RecA-like_ClpX"/>
    <property type="match status" value="1"/>
</dbReference>
<dbReference type="InterPro" id="IPR042575">
    <property type="entry name" value="UBAP1_C"/>
</dbReference>
<feature type="region of interest" description="Disordered" evidence="28">
    <location>
        <begin position="2221"/>
        <end position="2248"/>
    </location>
</feature>
<dbReference type="PROSITE" id="PS50835">
    <property type="entry name" value="IG_LIKE"/>
    <property type="match status" value="1"/>
</dbReference>
<dbReference type="InterPro" id="IPR056255">
    <property type="entry name" value="CILP-1/2_dom"/>
</dbReference>
<dbReference type="InterPro" id="IPR019489">
    <property type="entry name" value="Clp_ATPase_C"/>
</dbReference>
<dbReference type="Pfam" id="PF07724">
    <property type="entry name" value="AAA_2"/>
    <property type="match status" value="1"/>
</dbReference>
<dbReference type="SUPFAM" id="SSF49464">
    <property type="entry name" value="Carboxypeptidase regulatory domain-like"/>
    <property type="match status" value="1"/>
</dbReference>
<dbReference type="SMART" id="SM00408">
    <property type="entry name" value="IGc2"/>
    <property type="match status" value="1"/>
</dbReference>
<organism evidence="32 33">
    <name type="scientific">Tupaia chinensis</name>
    <name type="common">Chinese tree shrew</name>
    <name type="synonym">Tupaia belangeri chinensis</name>
    <dbReference type="NCBI Taxonomy" id="246437"/>
    <lineage>
        <taxon>Eukaryota</taxon>
        <taxon>Metazoa</taxon>
        <taxon>Chordata</taxon>
        <taxon>Craniata</taxon>
        <taxon>Vertebrata</taxon>
        <taxon>Euteleostomi</taxon>
        <taxon>Mammalia</taxon>
        <taxon>Eutheria</taxon>
        <taxon>Euarchontoglires</taxon>
        <taxon>Scandentia</taxon>
        <taxon>Tupaiidae</taxon>
        <taxon>Tupaia</taxon>
    </lineage>
</organism>
<comment type="function">
    <text evidence="23">ATP-dependent chaperone that functions as an unfoldase. As part of the ClpXP protease complex, it recognizes specific protein substrates, unfolds them using energy derived from ATP hydrolysis, and then translocates them to the proteolytic subunit (CLPP) of the ClpXP complex for degradation. Thanks to its chaperone activity, it also functions in the incorporation of the pyridoxal phosphate cofactor into 5-aminolevulinate synthase, thereby activating 5-aminolevulinate (ALA) synthesis, the first step in heme biosynthesis. This chaperone is also involved in the control of mtDNA nucleoid distribution, by regulating mitochondrial transcription factor A (TFAM) activity.</text>
</comment>
<dbReference type="Pfam" id="PF10431">
    <property type="entry name" value="ClpB_D2-small"/>
    <property type="match status" value="1"/>
</dbReference>
<keyword evidence="8" id="KW-0479">Metal-binding</keyword>
<evidence type="ECO:0000256" key="24">
    <source>
        <dbReference type="ARBA" id="ARBA00065499"/>
    </source>
</evidence>
<evidence type="ECO:0000256" key="5">
    <source>
        <dbReference type="ARBA" id="ARBA00022530"/>
    </source>
</evidence>
<evidence type="ECO:0000256" key="18">
    <source>
        <dbReference type="ARBA" id="ARBA00023180"/>
    </source>
</evidence>
<keyword evidence="13" id="KW-0067">ATP-binding</keyword>
<dbReference type="SMART" id="SM01086">
    <property type="entry name" value="ClpB_D2-small"/>
    <property type="match status" value="1"/>
</dbReference>
<dbReference type="PROSITE" id="PS50092">
    <property type="entry name" value="TSP1"/>
    <property type="match status" value="1"/>
</dbReference>
<evidence type="ECO:0000256" key="3">
    <source>
        <dbReference type="ARBA" id="ARBA00012554"/>
    </source>
</evidence>
<evidence type="ECO:0000256" key="12">
    <source>
        <dbReference type="ARBA" id="ARBA00022833"/>
    </source>
</evidence>
<evidence type="ECO:0000256" key="10">
    <source>
        <dbReference type="ARBA" id="ARBA00022741"/>
    </source>
</evidence>
<dbReference type="InterPro" id="IPR049467">
    <property type="entry name" value="UBAP-1-like_UBA2"/>
</dbReference>
<dbReference type="Gene3D" id="1.20.120.1920">
    <property type="entry name" value="UBAP1 SOUBA domain"/>
    <property type="match status" value="1"/>
</dbReference>
<feature type="domain" description="Ig-like" evidence="30">
    <location>
        <begin position="308"/>
        <end position="392"/>
    </location>
</feature>
<dbReference type="Pfam" id="PF13927">
    <property type="entry name" value="Ig_3"/>
    <property type="match status" value="1"/>
</dbReference>
<evidence type="ECO:0000256" key="29">
    <source>
        <dbReference type="SAM" id="SignalP"/>
    </source>
</evidence>
<keyword evidence="11" id="KW-0378">Hydrolase</keyword>
<feature type="compositionally biased region" description="Acidic residues" evidence="28">
    <location>
        <begin position="2072"/>
        <end position="2082"/>
    </location>
</feature>
<evidence type="ECO:0000256" key="28">
    <source>
        <dbReference type="SAM" id="MobiDB-lite"/>
    </source>
</evidence>
<feature type="signal peptide" evidence="29">
    <location>
        <begin position="1"/>
        <end position="20"/>
    </location>
</feature>
<dbReference type="Pfam" id="PF23730">
    <property type="entry name" value="CILP_8th"/>
    <property type="match status" value="1"/>
</dbReference>
<evidence type="ECO:0000259" key="30">
    <source>
        <dbReference type="PROSITE" id="PS50835"/>
    </source>
</evidence>
<evidence type="ECO:0000256" key="21">
    <source>
        <dbReference type="ARBA" id="ARBA00023319"/>
    </source>
</evidence>
<evidence type="ECO:0000256" key="27">
    <source>
        <dbReference type="SAM" id="Coils"/>
    </source>
</evidence>
<dbReference type="InterPro" id="IPR036383">
    <property type="entry name" value="TSP1_rpt_sf"/>
</dbReference>
<dbReference type="EMBL" id="KB320468">
    <property type="protein sequence ID" value="ELW71289.1"/>
    <property type="molecule type" value="Genomic_DNA"/>
</dbReference>
<keyword evidence="19" id="KW-0143">Chaperone</keyword>
<dbReference type="FunFam" id="1.20.120.1920:FF:000002">
    <property type="entry name" value="Ubiquitin-associated protein 1-like a"/>
    <property type="match status" value="1"/>
</dbReference>
<dbReference type="Gene3D" id="2.60.40.10">
    <property type="entry name" value="Immunoglobulins"/>
    <property type="match status" value="1"/>
</dbReference>
<evidence type="ECO:0000256" key="14">
    <source>
        <dbReference type="ARBA" id="ARBA00022946"/>
    </source>
</evidence>
<evidence type="ECO:0000313" key="33">
    <source>
        <dbReference type="Proteomes" id="UP000011518"/>
    </source>
</evidence>
<dbReference type="InterPro" id="IPR027417">
    <property type="entry name" value="P-loop_NTPase"/>
</dbReference>
<dbReference type="Pfam" id="PF23708">
    <property type="entry name" value="CILP_5th"/>
    <property type="match status" value="1"/>
</dbReference>
<comment type="subunit">
    <text evidence="24">Homohexamer that forms a ring structure; this hexamerization requires ATP binding. Component of the ClpXP complex formed by the assembly of two CLPP heptameric rings with two CLPX hexameric rings, giving rise to a symmetrical structure with two central CLPP rings flanked by a CLPX ring at either end of the complex. Interacts with TFAM.</text>
</comment>
<dbReference type="InterPro" id="IPR003598">
    <property type="entry name" value="Ig_sub2"/>
</dbReference>
<dbReference type="InterPro" id="IPR007110">
    <property type="entry name" value="Ig-like_dom"/>
</dbReference>
<dbReference type="InParanoid" id="L9L9E4"/>
<dbReference type="Pfam" id="PF21267">
    <property type="entry name" value="UBAP-1_UBA2"/>
    <property type="match status" value="1"/>
</dbReference>
<keyword evidence="9 29" id="KW-0732">Signal</keyword>
<dbReference type="SMART" id="SM00382">
    <property type="entry name" value="AAA"/>
    <property type="match status" value="1"/>
</dbReference>
<dbReference type="InterPro" id="IPR056258">
    <property type="entry name" value="CILP-1/2_C"/>
</dbReference>